<gene>
    <name evidence="5" type="primary">hsdS_4</name>
    <name evidence="5" type="ORF">NCTC8540_00496</name>
</gene>
<dbReference type="InterPro" id="IPR000055">
    <property type="entry name" value="Restrct_endonuc_typeI_TRD"/>
</dbReference>
<dbReference type="InterPro" id="IPR051212">
    <property type="entry name" value="Type-I_RE_S_subunit"/>
</dbReference>
<evidence type="ECO:0000256" key="2">
    <source>
        <dbReference type="ARBA" id="ARBA00022747"/>
    </source>
</evidence>
<evidence type="ECO:0000313" key="6">
    <source>
        <dbReference type="Proteomes" id="UP000254496"/>
    </source>
</evidence>
<dbReference type="InterPro" id="IPR044946">
    <property type="entry name" value="Restrct_endonuc_typeI_TRD_sf"/>
</dbReference>
<dbReference type="CDD" id="cd17264">
    <property type="entry name" value="RMtype1_S_Eco3763I-TRD2-CR2_like"/>
    <property type="match status" value="1"/>
</dbReference>
<dbReference type="RefSeq" id="WP_115072660.1">
    <property type="nucleotide sequence ID" value="NZ_UGHE01000002.1"/>
</dbReference>
<comment type="similarity">
    <text evidence="1">Belongs to the type-I restriction system S methylase family.</text>
</comment>
<comment type="caution">
    <text evidence="5">The sequence shown here is derived from an EMBL/GenBank/DDBJ whole genome shotgun (WGS) entry which is preliminary data.</text>
</comment>
<keyword evidence="2" id="KW-0680">Restriction system</keyword>
<name>A0AB38H6Q7_9PAST</name>
<dbReference type="GO" id="GO:0003677">
    <property type="term" value="F:DNA binding"/>
    <property type="evidence" value="ECO:0007669"/>
    <property type="project" value="UniProtKB-KW"/>
</dbReference>
<evidence type="ECO:0000256" key="1">
    <source>
        <dbReference type="ARBA" id="ARBA00010923"/>
    </source>
</evidence>
<dbReference type="PANTHER" id="PTHR43140">
    <property type="entry name" value="TYPE-1 RESTRICTION ENZYME ECOKI SPECIFICITY PROTEIN"/>
    <property type="match status" value="1"/>
</dbReference>
<dbReference type="Gene3D" id="3.90.220.20">
    <property type="entry name" value="DNA methylase specificity domains"/>
    <property type="match status" value="2"/>
</dbReference>
<dbReference type="Pfam" id="PF01420">
    <property type="entry name" value="Methylase_S"/>
    <property type="match status" value="2"/>
</dbReference>
<keyword evidence="3" id="KW-0238">DNA-binding</keyword>
<accession>A0AB38H6Q7</accession>
<feature type="domain" description="Type I restriction modification DNA specificity" evidence="4">
    <location>
        <begin position="72"/>
        <end position="254"/>
    </location>
</feature>
<organism evidence="5 6">
    <name type="scientific">Canicola haemoglobinophilus</name>
    <dbReference type="NCBI Taxonomy" id="733"/>
    <lineage>
        <taxon>Bacteria</taxon>
        <taxon>Pseudomonadati</taxon>
        <taxon>Pseudomonadota</taxon>
        <taxon>Gammaproteobacteria</taxon>
        <taxon>Pasteurellales</taxon>
        <taxon>Pasteurellaceae</taxon>
        <taxon>Canicola</taxon>
    </lineage>
</organism>
<dbReference type="EMBL" id="UGHJ01000001">
    <property type="protein sequence ID" value="STO68014.1"/>
    <property type="molecule type" value="Genomic_DNA"/>
</dbReference>
<evidence type="ECO:0000259" key="4">
    <source>
        <dbReference type="Pfam" id="PF01420"/>
    </source>
</evidence>
<dbReference type="Proteomes" id="UP000254496">
    <property type="component" value="Unassembled WGS sequence"/>
</dbReference>
<sequence>MKAQQLKNAILQLAIQGKLVPQDPNDEPASVLLEKIKQEKEKLIAEGKIKKSKKASDNPPYPNECEFPFEIPESWVWVNICDVANLINGDRGKNYPSKDKLYNFGIPFISAVNLEQDTVSENKLLYLSEQQYKLLGSGKLRKNDIIFCLRGSLGKCAVYPFETGAIASSLAILRLYNLGKVNLDFFYFYINSSLIKDEINKYNNGTAQPNLSAGNLGKFLFPLPPLSEQKRIVAKIEELLPFIEQYAKKEQELTALHQEFPERLKKSILQAAIQGKLTEQNSNDEPTVELVKRIQAEKERLILEKKIKKPKQHSEIIVRDNSHYEIVDGVERCIDDEIPFEIPESWCWVRLKDITYQLGQEIPKSTFCYIDVGLIDNKLHRISNNQNIIEPNDAPSRARKIVQKGTILYSTVRPYLKNICILEEDFPYTPIASTAFATMETFQDIDRKFLFYYLLSPTFTDFVNQAMVGVAYPAINDENLYKIVVPIPPLEEQQRIVSKIEQLFSYLENLTK</sequence>
<protein>
    <submittedName>
        <fullName evidence="5">Restriction modification system DNA specificity subunit</fullName>
    </submittedName>
</protein>
<feature type="domain" description="Type I restriction modification DNA specificity" evidence="4">
    <location>
        <begin position="343"/>
        <end position="508"/>
    </location>
</feature>
<evidence type="ECO:0000313" key="5">
    <source>
        <dbReference type="EMBL" id="STO68014.1"/>
    </source>
</evidence>
<proteinExistence type="inferred from homology"/>
<evidence type="ECO:0000256" key="3">
    <source>
        <dbReference type="ARBA" id="ARBA00023125"/>
    </source>
</evidence>
<dbReference type="PANTHER" id="PTHR43140:SF1">
    <property type="entry name" value="TYPE I RESTRICTION ENZYME ECOKI SPECIFICITY SUBUNIT"/>
    <property type="match status" value="1"/>
</dbReference>
<dbReference type="REBASE" id="431925">
    <property type="entry name" value="S1.Hha8540VI"/>
</dbReference>
<dbReference type="GO" id="GO:0009307">
    <property type="term" value="P:DNA restriction-modification system"/>
    <property type="evidence" value="ECO:0007669"/>
    <property type="project" value="UniProtKB-KW"/>
</dbReference>
<dbReference type="SUPFAM" id="SSF116734">
    <property type="entry name" value="DNA methylase specificity domain"/>
    <property type="match status" value="2"/>
</dbReference>
<dbReference type="AlphaFoldDB" id="A0AB38H6Q7"/>
<reference evidence="5 6" key="1">
    <citation type="submission" date="2018-06" db="EMBL/GenBank/DDBJ databases">
        <authorList>
            <consortium name="Pathogen Informatics"/>
            <person name="Doyle S."/>
        </authorList>
    </citation>
    <scope>NUCLEOTIDE SEQUENCE [LARGE SCALE GENOMIC DNA]</scope>
    <source>
        <strain evidence="5 6">NCTC8540</strain>
    </source>
</reference>